<feature type="binding site" evidence="1">
    <location>
        <position position="144"/>
    </location>
    <ligand>
        <name>Ni(2+)</name>
        <dbReference type="ChEBI" id="CHEBI:49786"/>
    </ligand>
</feature>
<sequence>MTTAERRREILQILSGAGDPVAARDLAARFGVSRQVIVQDLAVIRASHPHIISTYRGYVMQQPESGFTREFKVRHGSDRTEEELNLIVDHGGWVKNISISHRVYGRMTADLDISCRQDVQDFLQSLAGASSRVLSTATDGYHYHLVEAAARERLDKIGEALKQAGFLAPLQPWEKDETGQGREGERG</sequence>
<reference evidence="4" key="2">
    <citation type="journal article" date="2021" name="PeerJ">
        <title>Extensive microbial diversity within the chicken gut microbiome revealed by metagenomics and culture.</title>
        <authorList>
            <person name="Gilroy R."/>
            <person name="Ravi A."/>
            <person name="Getino M."/>
            <person name="Pursley I."/>
            <person name="Horton D.L."/>
            <person name="Alikhan N.F."/>
            <person name="Baker D."/>
            <person name="Gharbi K."/>
            <person name="Hall N."/>
            <person name="Watson M."/>
            <person name="Adriaenssens E.M."/>
            <person name="Foster-Nyarko E."/>
            <person name="Jarju S."/>
            <person name="Secka A."/>
            <person name="Antonio M."/>
            <person name="Oren A."/>
            <person name="Chaudhuri R.R."/>
            <person name="La Ragione R."/>
            <person name="Hildebrand F."/>
            <person name="Pallen M.J."/>
        </authorList>
    </citation>
    <scope>NUCLEOTIDE SEQUENCE</scope>
    <source>
        <strain evidence="4">CHK188-20938</strain>
    </source>
</reference>
<keyword evidence="1" id="KW-0479">Metal-binding</keyword>
<dbReference type="AlphaFoldDB" id="A0A9D1TAT0"/>
<feature type="domain" description="3H" evidence="2">
    <location>
        <begin position="72"/>
        <end position="167"/>
    </location>
</feature>
<evidence type="ECO:0000256" key="1">
    <source>
        <dbReference type="PIRSR" id="PIRSR037847-1"/>
    </source>
</evidence>
<feature type="binding site" evidence="1">
    <location>
        <position position="83"/>
    </location>
    <ligand>
        <name>Ni(2+)</name>
        <dbReference type="ChEBI" id="CHEBI:49786"/>
    </ligand>
</feature>
<evidence type="ECO:0000259" key="3">
    <source>
        <dbReference type="Pfam" id="PF08279"/>
    </source>
</evidence>
<dbReference type="Pfam" id="PF08279">
    <property type="entry name" value="HTH_11"/>
    <property type="match status" value="1"/>
</dbReference>
<keyword evidence="1" id="KW-0533">Nickel</keyword>
<dbReference type="SUPFAM" id="SSF46785">
    <property type="entry name" value="Winged helix' DNA-binding domain"/>
    <property type="match status" value="1"/>
</dbReference>
<feature type="domain" description="Helix-turn-helix type 11" evidence="3">
    <location>
        <begin position="6"/>
        <end position="58"/>
    </location>
</feature>
<dbReference type="Proteomes" id="UP000824169">
    <property type="component" value="Unassembled WGS sequence"/>
</dbReference>
<dbReference type="InterPro" id="IPR035922">
    <property type="entry name" value="3H_dom_sf"/>
</dbReference>
<dbReference type="InterPro" id="IPR004173">
    <property type="entry name" value="3H_domain"/>
</dbReference>
<evidence type="ECO:0000313" key="5">
    <source>
        <dbReference type="Proteomes" id="UP000824169"/>
    </source>
</evidence>
<accession>A0A9D1TAT0</accession>
<dbReference type="EMBL" id="DVOO01000030">
    <property type="protein sequence ID" value="HIV26154.1"/>
    <property type="molecule type" value="Genomic_DNA"/>
</dbReference>
<gene>
    <name evidence="4" type="ORF">IAB71_10330</name>
</gene>
<comment type="caution">
    <text evidence="4">The sequence shown here is derived from an EMBL/GenBank/DDBJ whole genome shotgun (WGS) entry which is preliminary data.</text>
</comment>
<dbReference type="InterPro" id="IPR036388">
    <property type="entry name" value="WH-like_DNA-bd_sf"/>
</dbReference>
<dbReference type="SUPFAM" id="SSF75500">
    <property type="entry name" value="Putative transcriptional regulator TM1602, C-terminal domain"/>
    <property type="match status" value="1"/>
</dbReference>
<dbReference type="InterPro" id="IPR026043">
    <property type="entry name" value="NadR"/>
</dbReference>
<dbReference type="Gene3D" id="1.10.10.10">
    <property type="entry name" value="Winged helix-like DNA-binding domain superfamily/Winged helix DNA-binding domain"/>
    <property type="match status" value="1"/>
</dbReference>
<dbReference type="Gene3D" id="3.30.1340.20">
    <property type="entry name" value="3H domain"/>
    <property type="match status" value="1"/>
</dbReference>
<evidence type="ECO:0000259" key="2">
    <source>
        <dbReference type="Pfam" id="PF02829"/>
    </source>
</evidence>
<dbReference type="PANTHER" id="PTHR40068">
    <property type="entry name" value="TRANSCRIPTION REPRESSOR NIAR-RELATED"/>
    <property type="match status" value="1"/>
</dbReference>
<dbReference type="InterPro" id="IPR013196">
    <property type="entry name" value="HTH_11"/>
</dbReference>
<dbReference type="InterPro" id="IPR036390">
    <property type="entry name" value="WH_DNA-bd_sf"/>
</dbReference>
<organism evidence="4 5">
    <name type="scientific">Candidatus Scatomonas pullistercoris</name>
    <dbReference type="NCBI Taxonomy" id="2840920"/>
    <lineage>
        <taxon>Bacteria</taxon>
        <taxon>Bacillati</taxon>
        <taxon>Bacillota</taxon>
        <taxon>Clostridia</taxon>
        <taxon>Lachnospirales</taxon>
        <taxon>Lachnospiraceae</taxon>
        <taxon>Lachnospiraceae incertae sedis</taxon>
        <taxon>Candidatus Scatomonas</taxon>
    </lineage>
</organism>
<evidence type="ECO:0000313" key="4">
    <source>
        <dbReference type="EMBL" id="HIV26154.1"/>
    </source>
</evidence>
<name>A0A9D1TAT0_9FIRM</name>
<reference evidence="4" key="1">
    <citation type="submission" date="2020-10" db="EMBL/GenBank/DDBJ databases">
        <authorList>
            <person name="Gilroy R."/>
        </authorList>
    </citation>
    <scope>NUCLEOTIDE SEQUENCE</scope>
    <source>
        <strain evidence="4">CHK188-20938</strain>
    </source>
</reference>
<feature type="binding site" evidence="1">
    <location>
        <position position="75"/>
    </location>
    <ligand>
        <name>Ni(2+)</name>
        <dbReference type="ChEBI" id="CHEBI:49786"/>
    </ligand>
</feature>
<dbReference type="PANTHER" id="PTHR40068:SF1">
    <property type="entry name" value="TRANSCRIPTION REPRESSOR NIAR-RELATED"/>
    <property type="match status" value="1"/>
</dbReference>
<dbReference type="Pfam" id="PF02829">
    <property type="entry name" value="3H"/>
    <property type="match status" value="1"/>
</dbReference>
<feature type="binding site" evidence="1">
    <location>
        <position position="142"/>
    </location>
    <ligand>
        <name>Ni(2+)</name>
        <dbReference type="ChEBI" id="CHEBI:49786"/>
    </ligand>
</feature>
<protein>
    <submittedName>
        <fullName evidence="4">Transcription repressor NadR</fullName>
    </submittedName>
</protein>
<dbReference type="PIRSF" id="PIRSF037847">
    <property type="entry name" value="NiaR"/>
    <property type="match status" value="1"/>
</dbReference>
<dbReference type="GO" id="GO:0046872">
    <property type="term" value="F:metal ion binding"/>
    <property type="evidence" value="ECO:0007669"/>
    <property type="project" value="UniProtKB-KW"/>
</dbReference>
<proteinExistence type="predicted"/>